<keyword evidence="5 6" id="KW-0472">Membrane</keyword>
<organism evidence="7 8">
    <name type="scientific">Zea mays</name>
    <name type="common">Maize</name>
    <dbReference type="NCBI Taxonomy" id="4577"/>
    <lineage>
        <taxon>Eukaryota</taxon>
        <taxon>Viridiplantae</taxon>
        <taxon>Streptophyta</taxon>
        <taxon>Embryophyta</taxon>
        <taxon>Tracheophyta</taxon>
        <taxon>Spermatophyta</taxon>
        <taxon>Magnoliopsida</taxon>
        <taxon>Liliopsida</taxon>
        <taxon>Poales</taxon>
        <taxon>Poaceae</taxon>
        <taxon>PACMAD clade</taxon>
        <taxon>Panicoideae</taxon>
        <taxon>Andropogonodae</taxon>
        <taxon>Andropogoneae</taxon>
        <taxon>Tripsacinae</taxon>
        <taxon>Zea</taxon>
    </lineage>
</organism>
<reference evidence="8" key="1">
    <citation type="journal article" date="2009" name="Science">
        <title>The B73 maize genome: complexity, diversity, and dynamics.</title>
        <authorList>
            <person name="Schnable P.S."/>
            <person name="Ware D."/>
            <person name="Fulton R.S."/>
            <person name="Stein J.C."/>
            <person name="Wei F."/>
            <person name="Pasternak S."/>
            <person name="Liang C."/>
            <person name="Zhang J."/>
            <person name="Fulton L."/>
            <person name="Graves T.A."/>
            <person name="Minx P."/>
            <person name="Reily A.D."/>
            <person name="Courtney L."/>
            <person name="Kruchowski S.S."/>
            <person name="Tomlinson C."/>
            <person name="Strong C."/>
            <person name="Delehaunty K."/>
            <person name="Fronick C."/>
            <person name="Courtney B."/>
            <person name="Rock S.M."/>
            <person name="Belter E."/>
            <person name="Du F."/>
            <person name="Kim K."/>
            <person name="Abbott R.M."/>
            <person name="Cotton M."/>
            <person name="Levy A."/>
            <person name="Marchetto P."/>
            <person name="Ochoa K."/>
            <person name="Jackson S.M."/>
            <person name="Gillam B."/>
            <person name="Chen W."/>
            <person name="Yan L."/>
            <person name="Higginbotham J."/>
            <person name="Cardenas M."/>
            <person name="Waligorski J."/>
            <person name="Applebaum E."/>
            <person name="Phelps L."/>
            <person name="Falcone J."/>
            <person name="Kanchi K."/>
            <person name="Thane T."/>
            <person name="Scimone A."/>
            <person name="Thane N."/>
            <person name="Henke J."/>
            <person name="Wang T."/>
            <person name="Ruppert J."/>
            <person name="Shah N."/>
            <person name="Rotter K."/>
            <person name="Hodges J."/>
            <person name="Ingenthron E."/>
            <person name="Cordes M."/>
            <person name="Kohlberg S."/>
            <person name="Sgro J."/>
            <person name="Delgado B."/>
            <person name="Mead K."/>
            <person name="Chinwalla A."/>
            <person name="Leonard S."/>
            <person name="Crouse K."/>
            <person name="Collura K."/>
            <person name="Kudrna D."/>
            <person name="Currie J."/>
            <person name="He R."/>
            <person name="Angelova A."/>
            <person name="Rajasekar S."/>
            <person name="Mueller T."/>
            <person name="Lomeli R."/>
            <person name="Scara G."/>
            <person name="Ko A."/>
            <person name="Delaney K."/>
            <person name="Wissotski M."/>
            <person name="Lopez G."/>
            <person name="Campos D."/>
            <person name="Braidotti M."/>
            <person name="Ashley E."/>
            <person name="Golser W."/>
            <person name="Kim H."/>
            <person name="Lee S."/>
            <person name="Lin J."/>
            <person name="Dujmic Z."/>
            <person name="Kim W."/>
            <person name="Talag J."/>
            <person name="Zuccolo A."/>
            <person name="Fan C."/>
            <person name="Sebastian A."/>
            <person name="Kramer M."/>
            <person name="Spiegel L."/>
            <person name="Nascimento L."/>
            <person name="Zutavern T."/>
            <person name="Miller B."/>
            <person name="Ambroise C."/>
            <person name="Muller S."/>
            <person name="Spooner W."/>
            <person name="Narechania A."/>
            <person name="Ren L."/>
            <person name="Wei S."/>
            <person name="Kumari S."/>
            <person name="Faga B."/>
            <person name="Levy M.J."/>
            <person name="McMahan L."/>
            <person name="Van Buren P."/>
            <person name="Vaughn M.W."/>
            <person name="Ying K."/>
            <person name="Yeh C.-T."/>
            <person name="Emrich S.J."/>
            <person name="Jia Y."/>
            <person name="Kalyanaraman A."/>
            <person name="Hsia A.-P."/>
            <person name="Barbazuk W.B."/>
            <person name="Baucom R.S."/>
            <person name="Brutnell T.P."/>
            <person name="Carpita N.C."/>
            <person name="Chaparro C."/>
            <person name="Chia J.-M."/>
            <person name="Deragon J.-M."/>
            <person name="Estill J.C."/>
            <person name="Fu Y."/>
            <person name="Jeddeloh J.A."/>
            <person name="Han Y."/>
            <person name="Lee H."/>
            <person name="Li P."/>
            <person name="Lisch D.R."/>
            <person name="Liu S."/>
            <person name="Liu Z."/>
            <person name="Nagel D.H."/>
            <person name="McCann M.C."/>
            <person name="SanMiguel P."/>
            <person name="Myers A.M."/>
            <person name="Nettleton D."/>
            <person name="Nguyen J."/>
            <person name="Penning B.W."/>
            <person name="Ponnala L."/>
            <person name="Schneider K.L."/>
            <person name="Schwartz D.C."/>
            <person name="Sharma A."/>
            <person name="Soderlund C."/>
            <person name="Springer N.M."/>
            <person name="Sun Q."/>
            <person name="Wang H."/>
            <person name="Waterman M."/>
            <person name="Westerman R."/>
            <person name="Wolfgruber T.K."/>
            <person name="Yang L."/>
            <person name="Yu Y."/>
            <person name="Zhang L."/>
            <person name="Zhou S."/>
            <person name="Zhu Q."/>
            <person name="Bennetzen J.L."/>
            <person name="Dawe R.K."/>
            <person name="Jiang J."/>
            <person name="Jiang N."/>
            <person name="Presting G.G."/>
            <person name="Wessler S.R."/>
            <person name="Aluru S."/>
            <person name="Martienssen R.A."/>
            <person name="Clifton S.W."/>
            <person name="McCombie W.R."/>
            <person name="Wing R.A."/>
            <person name="Wilson R.K."/>
        </authorList>
    </citation>
    <scope>NUCLEOTIDE SEQUENCE [LARGE SCALE GENOMIC DNA]</scope>
    <source>
        <strain evidence="8">cv. B73</strain>
    </source>
</reference>
<keyword evidence="4 6" id="KW-1133">Transmembrane helix</keyword>
<dbReference type="Gramene" id="Zm00001eb279730_T001">
    <property type="protein sequence ID" value="Zm00001eb279730_P001"/>
    <property type="gene ID" value="Zm00001eb279730"/>
</dbReference>
<reference evidence="7" key="3">
    <citation type="submission" date="2021-05" db="UniProtKB">
        <authorList>
            <consortium name="EnsemblPlants"/>
        </authorList>
    </citation>
    <scope>IDENTIFICATION</scope>
    <source>
        <strain evidence="7">cv. B73</strain>
    </source>
</reference>
<evidence type="ECO:0000256" key="1">
    <source>
        <dbReference type="ARBA" id="ARBA00004141"/>
    </source>
</evidence>
<sequence length="78" mass="8585">MDDVMECFPLMVGAMCSLLFLVFPNTRYNIGCLATSRLGSGAIRISNALIAASFTEEFITNREYDAALVEAFFFSVSN</sequence>
<keyword evidence="3 6" id="KW-0812">Transmembrane</keyword>
<dbReference type="Pfam" id="PF05078">
    <property type="entry name" value="DUF679"/>
    <property type="match status" value="1"/>
</dbReference>
<evidence type="ECO:0000256" key="3">
    <source>
        <dbReference type="ARBA" id="ARBA00022692"/>
    </source>
</evidence>
<dbReference type="InterPro" id="IPR007770">
    <property type="entry name" value="DMP"/>
</dbReference>
<protein>
    <submittedName>
        <fullName evidence="7">Uncharacterized protein</fullName>
    </submittedName>
</protein>
<evidence type="ECO:0000256" key="5">
    <source>
        <dbReference type="ARBA" id="ARBA00023136"/>
    </source>
</evidence>
<accession>A0A804PY59</accession>
<proteinExistence type="inferred from homology"/>
<keyword evidence="8" id="KW-1185">Reference proteome</keyword>
<dbReference type="GO" id="GO:0005737">
    <property type="term" value="C:cytoplasm"/>
    <property type="evidence" value="ECO:0007669"/>
    <property type="project" value="UniProtKB-ARBA"/>
</dbReference>
<evidence type="ECO:0000256" key="4">
    <source>
        <dbReference type="ARBA" id="ARBA00022989"/>
    </source>
</evidence>
<dbReference type="GO" id="GO:0016020">
    <property type="term" value="C:membrane"/>
    <property type="evidence" value="ECO:0007669"/>
    <property type="project" value="UniProtKB-SubCell"/>
</dbReference>
<feature type="transmembrane region" description="Helical" evidence="6">
    <location>
        <begin position="7"/>
        <end position="23"/>
    </location>
</feature>
<evidence type="ECO:0000313" key="7">
    <source>
        <dbReference type="EnsemblPlants" id="Zm00001eb279730_P001"/>
    </source>
</evidence>
<dbReference type="InParanoid" id="A0A804PY59"/>
<name>A0A804PY59_MAIZE</name>
<dbReference type="EnsemblPlants" id="Zm00001eb279730_T001">
    <property type="protein sequence ID" value="Zm00001eb279730_P001"/>
    <property type="gene ID" value="Zm00001eb279730"/>
</dbReference>
<dbReference type="AlphaFoldDB" id="A0A804PY59"/>
<evidence type="ECO:0000256" key="2">
    <source>
        <dbReference type="ARBA" id="ARBA00008707"/>
    </source>
</evidence>
<comment type="similarity">
    <text evidence="2">Belongs to the plant DMP1 protein family.</text>
</comment>
<comment type="subcellular location">
    <subcellularLocation>
        <location evidence="1">Membrane</location>
        <topology evidence="1">Multi-pass membrane protein</topology>
    </subcellularLocation>
</comment>
<evidence type="ECO:0000313" key="8">
    <source>
        <dbReference type="Proteomes" id="UP000007305"/>
    </source>
</evidence>
<dbReference type="Proteomes" id="UP000007305">
    <property type="component" value="Chromosome 6"/>
</dbReference>
<evidence type="ECO:0000256" key="6">
    <source>
        <dbReference type="SAM" id="Phobius"/>
    </source>
</evidence>
<reference evidence="7" key="2">
    <citation type="submission" date="2019-07" db="EMBL/GenBank/DDBJ databases">
        <authorList>
            <person name="Seetharam A."/>
            <person name="Woodhouse M."/>
            <person name="Cannon E."/>
        </authorList>
    </citation>
    <scope>NUCLEOTIDE SEQUENCE [LARGE SCALE GENOMIC DNA]</scope>
    <source>
        <strain evidence="7">cv. B73</strain>
    </source>
</reference>